<proteinExistence type="predicted"/>
<evidence type="ECO:0000313" key="1">
    <source>
        <dbReference type="EMBL" id="KAI4308094.1"/>
    </source>
</evidence>
<reference evidence="1 2" key="1">
    <citation type="journal article" date="2022" name="DNA Res.">
        <title>Chromosomal-level genome assembly of the orchid tree Bauhinia variegata (Leguminosae; Cercidoideae) supports the allotetraploid origin hypothesis of Bauhinia.</title>
        <authorList>
            <person name="Zhong Y."/>
            <person name="Chen Y."/>
            <person name="Zheng D."/>
            <person name="Pang J."/>
            <person name="Liu Y."/>
            <person name="Luo S."/>
            <person name="Meng S."/>
            <person name="Qian L."/>
            <person name="Wei D."/>
            <person name="Dai S."/>
            <person name="Zhou R."/>
        </authorList>
    </citation>
    <scope>NUCLEOTIDE SEQUENCE [LARGE SCALE GENOMIC DNA]</scope>
    <source>
        <strain evidence="1">BV-YZ2020</strain>
    </source>
</reference>
<dbReference type="Proteomes" id="UP000828941">
    <property type="component" value="Chromosome 12"/>
</dbReference>
<dbReference type="EMBL" id="CM039437">
    <property type="protein sequence ID" value="KAI4308094.1"/>
    <property type="molecule type" value="Genomic_DNA"/>
</dbReference>
<protein>
    <submittedName>
        <fullName evidence="1">Uncharacterized protein</fullName>
    </submittedName>
</protein>
<name>A0ACB9LEQ4_BAUVA</name>
<evidence type="ECO:0000313" key="2">
    <source>
        <dbReference type="Proteomes" id="UP000828941"/>
    </source>
</evidence>
<accession>A0ACB9LEQ4</accession>
<organism evidence="1 2">
    <name type="scientific">Bauhinia variegata</name>
    <name type="common">Purple orchid tree</name>
    <name type="synonym">Phanera variegata</name>
    <dbReference type="NCBI Taxonomy" id="167791"/>
    <lineage>
        <taxon>Eukaryota</taxon>
        <taxon>Viridiplantae</taxon>
        <taxon>Streptophyta</taxon>
        <taxon>Embryophyta</taxon>
        <taxon>Tracheophyta</taxon>
        <taxon>Spermatophyta</taxon>
        <taxon>Magnoliopsida</taxon>
        <taxon>eudicotyledons</taxon>
        <taxon>Gunneridae</taxon>
        <taxon>Pentapetalae</taxon>
        <taxon>rosids</taxon>
        <taxon>fabids</taxon>
        <taxon>Fabales</taxon>
        <taxon>Fabaceae</taxon>
        <taxon>Cercidoideae</taxon>
        <taxon>Cercideae</taxon>
        <taxon>Bauhiniinae</taxon>
        <taxon>Bauhinia</taxon>
    </lineage>
</organism>
<keyword evidence="2" id="KW-1185">Reference proteome</keyword>
<comment type="caution">
    <text evidence="1">The sequence shown here is derived from an EMBL/GenBank/DDBJ whole genome shotgun (WGS) entry which is preliminary data.</text>
</comment>
<sequence>MGSESKNKSGDSGGGATQGIPAAMKKLVQNLKEIVNCTDFTEQEIYEVLRECDMDPDRAVERLLAQDTFHEVKSKRERRKEKEALDSRSRGSNVGLSRGGKIGSEGNAVQSGPTYMRCNELGKATDKEEMGSICLAVSSSSTYYVVKSISSDSFSTDNGRQSLGTGDTISTSAQVSPAIQPSWIGVSKGHLSMADIVRMGRPQKSLQLSNETSHASEVANWNCHPKVLGVSATAESESSSSLHSENPSGQQQVFHDEWPVIEQPMDCNLSNSLNMSASSNANMHGTTISLLGNCESDARNVSQEDVVSENHNSDNMESASKSSRHVVTCNNGLASYSNYNLNNTVSSEHQQGTSTSDAVVNVSSTVSDFQQLSLRNSKQEVPSTKDDRAVVLPSHLEALVADCSHLSFGTYNRDINSASSATRSELDEKTAIIDGSSAPHLDARSSFQGGDKHRWFDNMRETADDKNFDFLTSPQQEPVKRISEETLGHEYSALSSFPDPSLQNSQWVTSPLPFKRSDFLGGTSSRDMHTKSNFIPGDSLASTANFFTDSGFLQSSLLLTQSQPARNSNAVSSINSPAITRTEVMKPSAFALPQRSALPQDLTVQSSQYLEQVDDMRGYRSLPQNHPSMTSIDSQLAFSGSTAYNQSLPDIPYLPQNRSNTFTNRLPSVRDSFGYRNLGSSSYNPGSFLHNESLGSVMPSSNIDKIFSSQYDGVRNFRPIHQQGSLSPWDYVAESRSLPHTDFRGQSNQAPSHSHYINSGFSDPYHSQSSLVAQLGRLNGSADLTSKQSYEIWQHSH</sequence>
<gene>
    <name evidence="1" type="ORF">L6164_031203</name>
</gene>